<dbReference type="AlphaFoldDB" id="A0A2C9K5Q3"/>
<dbReference type="VEuPathDB" id="VectorBase:BGLAX_027971"/>
<dbReference type="GO" id="GO:0031116">
    <property type="term" value="P:positive regulation of microtubule polymerization"/>
    <property type="evidence" value="ECO:0007669"/>
    <property type="project" value="TreeGrafter"/>
</dbReference>
<accession>A0A2C9K5Q3</accession>
<dbReference type="Gene3D" id="1.25.40.20">
    <property type="entry name" value="Ankyrin repeat-containing domain"/>
    <property type="match status" value="1"/>
</dbReference>
<dbReference type="Proteomes" id="UP000076420">
    <property type="component" value="Unassembled WGS sequence"/>
</dbReference>
<dbReference type="RefSeq" id="XP_013063106.2">
    <property type="nucleotide sequence ID" value="XM_013207652.2"/>
</dbReference>
<organism evidence="3 4">
    <name type="scientific">Biomphalaria glabrata</name>
    <name type="common">Bloodfluke planorb</name>
    <name type="synonym">Freshwater snail</name>
    <dbReference type="NCBI Taxonomy" id="6526"/>
    <lineage>
        <taxon>Eukaryota</taxon>
        <taxon>Metazoa</taxon>
        <taxon>Spiralia</taxon>
        <taxon>Lophotrochozoa</taxon>
        <taxon>Mollusca</taxon>
        <taxon>Gastropoda</taxon>
        <taxon>Heterobranchia</taxon>
        <taxon>Euthyneura</taxon>
        <taxon>Panpulmonata</taxon>
        <taxon>Hygrophila</taxon>
        <taxon>Lymnaeoidea</taxon>
        <taxon>Planorbidae</taxon>
        <taxon>Biomphalaria</taxon>
    </lineage>
</organism>
<proteinExistence type="predicted"/>
<reference evidence="3" key="1">
    <citation type="submission" date="2020-05" db="UniProtKB">
        <authorList>
            <consortium name="EnsemblMetazoa"/>
        </authorList>
    </citation>
    <scope>IDENTIFICATION</scope>
    <source>
        <strain evidence="3">BB02</strain>
    </source>
</reference>
<dbReference type="Pfam" id="PF12796">
    <property type="entry name" value="Ank_2"/>
    <property type="match status" value="1"/>
</dbReference>
<dbReference type="InterPro" id="IPR042335">
    <property type="entry name" value="ANKRD53"/>
</dbReference>
<evidence type="ECO:0000313" key="3">
    <source>
        <dbReference type="EnsemblMetazoa" id="BGLB013622-PC"/>
    </source>
</evidence>
<gene>
    <name evidence="3" type="primary">106052295</name>
</gene>
<dbReference type="STRING" id="6526.A0A2C9K5Q3"/>
<dbReference type="PROSITE" id="PS50297">
    <property type="entry name" value="ANK_REP_REGION"/>
    <property type="match status" value="1"/>
</dbReference>
<dbReference type="InterPro" id="IPR036770">
    <property type="entry name" value="Ankyrin_rpt-contain_sf"/>
</dbReference>
<dbReference type="GO" id="GO:0007080">
    <property type="term" value="P:mitotic metaphase chromosome alignment"/>
    <property type="evidence" value="ECO:0007669"/>
    <property type="project" value="TreeGrafter"/>
</dbReference>
<dbReference type="KEGG" id="bgt:106052295"/>
<dbReference type="SUPFAM" id="SSF48403">
    <property type="entry name" value="Ankyrin repeat"/>
    <property type="match status" value="1"/>
</dbReference>
<feature type="region of interest" description="Disordered" evidence="2">
    <location>
        <begin position="247"/>
        <end position="269"/>
    </location>
</feature>
<dbReference type="EnsemblMetazoa" id="BGLB013622-RC">
    <property type="protein sequence ID" value="BGLB013622-PC"/>
    <property type="gene ID" value="BGLB013622"/>
</dbReference>
<dbReference type="PROSITE" id="PS50088">
    <property type="entry name" value="ANK_REPEAT"/>
    <property type="match status" value="1"/>
</dbReference>
<dbReference type="VEuPathDB" id="VectorBase:BGLB013622"/>
<dbReference type="SMART" id="SM00248">
    <property type="entry name" value="ANK"/>
    <property type="match status" value="4"/>
</dbReference>
<feature type="repeat" description="ANK" evidence="1">
    <location>
        <begin position="136"/>
        <end position="168"/>
    </location>
</feature>
<name>A0A2C9K5Q3_BIOGL</name>
<evidence type="ECO:0000256" key="2">
    <source>
        <dbReference type="SAM" id="MobiDB-lite"/>
    </source>
</evidence>
<keyword evidence="1" id="KW-0040">ANK repeat</keyword>
<dbReference type="InterPro" id="IPR002110">
    <property type="entry name" value="Ankyrin_rpt"/>
</dbReference>
<dbReference type="Pfam" id="PF13637">
    <property type="entry name" value="Ank_4"/>
    <property type="match status" value="1"/>
</dbReference>
<dbReference type="RefSeq" id="XP_013063107.2">
    <property type="nucleotide sequence ID" value="XM_013207653.2"/>
</dbReference>
<protein>
    <submittedName>
        <fullName evidence="3">Uncharacterized protein</fullName>
    </submittedName>
</protein>
<dbReference type="OrthoDB" id="10254927at2759"/>
<evidence type="ECO:0000313" key="4">
    <source>
        <dbReference type="Proteomes" id="UP000076420"/>
    </source>
</evidence>
<evidence type="ECO:0000256" key="1">
    <source>
        <dbReference type="PROSITE-ProRule" id="PRU00023"/>
    </source>
</evidence>
<dbReference type="GO" id="GO:1902412">
    <property type="term" value="P:regulation of mitotic cytokinesis"/>
    <property type="evidence" value="ECO:0007669"/>
    <property type="project" value="InterPro"/>
</dbReference>
<dbReference type="PANTHER" id="PTHR24160">
    <property type="entry name" value="ANKYRIN REPEAT DOMAIN-CONTAINING PROTEIN 53"/>
    <property type="match status" value="1"/>
</dbReference>
<dbReference type="GO" id="GO:0060236">
    <property type="term" value="P:regulation of mitotic spindle organization"/>
    <property type="evidence" value="ECO:0007669"/>
    <property type="project" value="TreeGrafter"/>
</dbReference>
<dbReference type="EnsemblMetazoa" id="BGLB013622-RB">
    <property type="protein sequence ID" value="BGLB013622-PB"/>
    <property type="gene ID" value="BGLB013622"/>
</dbReference>
<sequence length="509" mass="57475">MSIINSSSTAKEPAATAPPLRRRRTKLIFEKKLADDEYMAAAIGDVEWLKQSLKDSGSEVNFDKNGLAAIHLAAIHGRLECLKLCIEKFKMDVNIPSSKGWRPIHLCISNQTGKRSFQCMVYLLENGALPSVTNDDGITPAHQAASEGHVQCLKVLIEIGAKIDGKDCRGNTPLDLAKLWGHRKCARILAAEMWHHDKTFVAKEIKQLGKIKMQNFLKELELEGDIKSTKGEMEKMSLFVDVNDPKQWNEIGSKPNSKSKPSDLTIKENKKQKQAVIITHEMHDKENTIIVKDDFDNESINEEKDVVNKQDKGVKSPSFYNVDNWNISTKAENSPYIPGLEDDYPRDEYTKMPKVKGAPKYYEGKFVSILSIHNIDEDIKRKGTSAKLRKPKLPEEVIEKVLSGESSPAERGMIFKCKHIDDVHTKRKYDPDITGRSEAPLHLTNDVRSLLVKKSLILKETPKTSSTSSHLSSKTDSLVWMEDNFPLPLVMQTLQNMKKPSYYPNISEH</sequence>
<dbReference type="PANTHER" id="PTHR24160:SF1">
    <property type="entry name" value="ANKYRIN REPEAT DOMAIN-CONTAINING PROTEIN 53"/>
    <property type="match status" value="1"/>
</dbReference>
<dbReference type="GO" id="GO:0000922">
    <property type="term" value="C:spindle pole"/>
    <property type="evidence" value="ECO:0007669"/>
    <property type="project" value="TreeGrafter"/>
</dbReference>